<feature type="chain" id="PRO_5002626162" evidence="1">
    <location>
        <begin position="22"/>
        <end position="169"/>
    </location>
</feature>
<gene>
    <name evidence="2" type="ordered locus">Sfum_1367</name>
</gene>
<dbReference type="EMBL" id="CP000478">
    <property type="protein sequence ID" value="ABK17058.1"/>
    <property type="molecule type" value="Genomic_DNA"/>
</dbReference>
<evidence type="ECO:0000256" key="1">
    <source>
        <dbReference type="SAM" id="SignalP"/>
    </source>
</evidence>
<evidence type="ECO:0000313" key="3">
    <source>
        <dbReference type="Proteomes" id="UP000001784"/>
    </source>
</evidence>
<accession>A0LI06</accession>
<evidence type="ECO:0000313" key="2">
    <source>
        <dbReference type="EMBL" id="ABK17058.1"/>
    </source>
</evidence>
<dbReference type="HOGENOM" id="CLU_1577720_0_0_7"/>
<dbReference type="RefSeq" id="WP_011698229.1">
    <property type="nucleotide sequence ID" value="NC_008554.1"/>
</dbReference>
<protein>
    <submittedName>
        <fullName evidence="2">Uncharacterized protein</fullName>
    </submittedName>
</protein>
<dbReference type="Proteomes" id="UP000001784">
    <property type="component" value="Chromosome"/>
</dbReference>
<sequence length="169" mass="17910" precursor="true">MKSIIRVLACCLVLLSLCACGSSKEPAASTATGPPPNSPTKIRVVDVSNSTGELFDVDVIGLLWSGLDDALKKRGMFWTPDSPNPPLTIEAQVVKYRKGSAVARGMLVPYWGNTVLVAKCELKEGDRVIASAESKQSVSLGHGGIAIGGWRKVFSAVGEELVSKVVRPM</sequence>
<name>A0LI06_SYNFM</name>
<feature type="signal peptide" evidence="1">
    <location>
        <begin position="1"/>
        <end position="21"/>
    </location>
</feature>
<dbReference type="KEGG" id="sfu:Sfum_1367"/>
<dbReference type="InParanoid" id="A0LI06"/>
<keyword evidence="1" id="KW-0732">Signal</keyword>
<reference evidence="2 3" key="1">
    <citation type="submission" date="2006-10" db="EMBL/GenBank/DDBJ databases">
        <title>Complete sequence of Syntrophobacter fumaroxidans MPOB.</title>
        <authorList>
            <consortium name="US DOE Joint Genome Institute"/>
            <person name="Copeland A."/>
            <person name="Lucas S."/>
            <person name="Lapidus A."/>
            <person name="Barry K."/>
            <person name="Detter J.C."/>
            <person name="Glavina del Rio T."/>
            <person name="Hammon N."/>
            <person name="Israni S."/>
            <person name="Pitluck S."/>
            <person name="Goltsman E.G."/>
            <person name="Martinez M."/>
            <person name="Schmutz J."/>
            <person name="Larimer F."/>
            <person name="Land M."/>
            <person name="Hauser L."/>
            <person name="Kyrpides N."/>
            <person name="Kim E."/>
            <person name="Boone D.R."/>
            <person name="Brockman F."/>
            <person name="Culley D."/>
            <person name="Ferry J."/>
            <person name="Gunsalus R."/>
            <person name="McInerney M.J."/>
            <person name="Morrison M."/>
            <person name="Plugge C."/>
            <person name="Rohlin L."/>
            <person name="Scholten J."/>
            <person name="Sieber J."/>
            <person name="Stams A.J.M."/>
            <person name="Worm P."/>
            <person name="Henstra A.M."/>
            <person name="Richardson P."/>
        </authorList>
    </citation>
    <scope>NUCLEOTIDE SEQUENCE [LARGE SCALE GENOMIC DNA]</scope>
    <source>
        <strain evidence="3">DSM 10017 / MPOB</strain>
    </source>
</reference>
<dbReference type="AlphaFoldDB" id="A0LI06"/>
<dbReference type="OrthoDB" id="9829202at2"/>
<keyword evidence="3" id="KW-1185">Reference proteome</keyword>
<organism evidence="2 3">
    <name type="scientific">Syntrophobacter fumaroxidans (strain DSM 10017 / MPOB)</name>
    <dbReference type="NCBI Taxonomy" id="335543"/>
    <lineage>
        <taxon>Bacteria</taxon>
        <taxon>Pseudomonadati</taxon>
        <taxon>Thermodesulfobacteriota</taxon>
        <taxon>Syntrophobacteria</taxon>
        <taxon>Syntrophobacterales</taxon>
        <taxon>Syntrophobacteraceae</taxon>
        <taxon>Syntrophobacter</taxon>
    </lineage>
</organism>
<dbReference type="PROSITE" id="PS51257">
    <property type="entry name" value="PROKAR_LIPOPROTEIN"/>
    <property type="match status" value="1"/>
</dbReference>
<proteinExistence type="predicted"/>